<feature type="compositionally biased region" description="Polar residues" evidence="1">
    <location>
        <begin position="77"/>
        <end position="87"/>
    </location>
</feature>
<evidence type="ECO:0000256" key="1">
    <source>
        <dbReference type="SAM" id="MobiDB-lite"/>
    </source>
</evidence>
<dbReference type="RefSeq" id="WP_076761496.1">
    <property type="nucleotide sequence ID" value="NZ_JARMMI010000007.1"/>
</dbReference>
<evidence type="ECO:0000313" key="3">
    <source>
        <dbReference type="Proteomes" id="UP000187367"/>
    </source>
</evidence>
<accession>A0A1R1QNK0</accession>
<dbReference type="EMBL" id="MTJL01000016">
    <property type="protein sequence ID" value="OMI06204.1"/>
    <property type="molecule type" value="Genomic_DNA"/>
</dbReference>
<proteinExistence type="predicted"/>
<name>A0A1R1QNK0_9BACI</name>
<feature type="region of interest" description="Disordered" evidence="1">
    <location>
        <begin position="77"/>
        <end position="110"/>
    </location>
</feature>
<accession>A0A1R1RVT1</accession>
<dbReference type="AlphaFoldDB" id="A0A1R1QNK0"/>
<reference evidence="2 3" key="1">
    <citation type="submission" date="2017-01" db="EMBL/GenBank/DDBJ databases">
        <title>Bacillus phylogenomics.</title>
        <authorList>
            <person name="Dunlap C."/>
        </authorList>
    </citation>
    <scope>NUCLEOTIDE SEQUENCE [LARGE SCALE GENOMIC DNA]</scope>
    <source>
        <strain evidence="2 3">NRRL B-41282</strain>
    </source>
</reference>
<dbReference type="Proteomes" id="UP000187367">
    <property type="component" value="Unassembled WGS sequence"/>
</dbReference>
<dbReference type="OrthoDB" id="9975622at2"/>
<evidence type="ECO:0000313" key="2">
    <source>
        <dbReference type="EMBL" id="OMI06204.1"/>
    </source>
</evidence>
<gene>
    <name evidence="2" type="ORF">BW143_09760</name>
</gene>
<comment type="caution">
    <text evidence="2">The sequence shown here is derived from an EMBL/GenBank/DDBJ whole genome shotgun (WGS) entry which is preliminary data.</text>
</comment>
<organism evidence="2 3">
    <name type="scientific">Bacillus swezeyi</name>
    <dbReference type="NCBI Taxonomy" id="1925020"/>
    <lineage>
        <taxon>Bacteria</taxon>
        <taxon>Bacillati</taxon>
        <taxon>Bacillota</taxon>
        <taxon>Bacilli</taxon>
        <taxon>Bacillales</taxon>
        <taxon>Bacillaceae</taxon>
        <taxon>Bacillus</taxon>
    </lineage>
</organism>
<protein>
    <submittedName>
        <fullName evidence="2">Uncharacterized protein</fullName>
    </submittedName>
</protein>
<feature type="region of interest" description="Disordered" evidence="1">
    <location>
        <begin position="25"/>
        <end position="63"/>
    </location>
</feature>
<sequence>MTIIVTIIAAVIVIIGLVVFNVRSASPAKPEPAEEPRVERTSPVQVEEETPEAPEPASGENDQYVMTDQTYREILQKFQTPKEQNNAPKEEMDDMDYRNALKSMKKRDQD</sequence>
<keyword evidence="3" id="KW-1185">Reference proteome</keyword>
<feature type="compositionally biased region" description="Basic and acidic residues" evidence="1">
    <location>
        <begin position="31"/>
        <end position="40"/>
    </location>
</feature>